<dbReference type="Proteomes" id="UP001209878">
    <property type="component" value="Unassembled WGS sequence"/>
</dbReference>
<reference evidence="1" key="1">
    <citation type="journal article" date="2023" name="Mol. Biol. Evol.">
        <title>Third-Generation Sequencing Reveals the Adaptive Role of the Epigenome in Three Deep-Sea Polychaetes.</title>
        <authorList>
            <person name="Perez M."/>
            <person name="Aroh O."/>
            <person name="Sun Y."/>
            <person name="Lan Y."/>
            <person name="Juniper S.K."/>
            <person name="Young C.R."/>
            <person name="Angers B."/>
            <person name="Qian P.Y."/>
        </authorList>
    </citation>
    <scope>NUCLEOTIDE SEQUENCE</scope>
    <source>
        <strain evidence="1">R07B-5</strain>
    </source>
</reference>
<name>A0AAD9JTL9_RIDPI</name>
<sequence>MNTCLSVSIDVLYTQGLMQRRRHIAWVLHVTGHNFSPCFLSTGSQMCAITRGGPKEGGLQRRKNLQLHTLTLAKYCPLRRHALSLLSHCPVRSCHWKMGEHSAVERWSLPTVYTLGGGYEIVLG</sequence>
<gene>
    <name evidence="1" type="ORF">NP493_1757g00029</name>
</gene>
<organism evidence="1 2">
    <name type="scientific">Ridgeia piscesae</name>
    <name type="common">Tubeworm</name>
    <dbReference type="NCBI Taxonomy" id="27915"/>
    <lineage>
        <taxon>Eukaryota</taxon>
        <taxon>Metazoa</taxon>
        <taxon>Spiralia</taxon>
        <taxon>Lophotrochozoa</taxon>
        <taxon>Annelida</taxon>
        <taxon>Polychaeta</taxon>
        <taxon>Sedentaria</taxon>
        <taxon>Canalipalpata</taxon>
        <taxon>Sabellida</taxon>
        <taxon>Siboglinidae</taxon>
        <taxon>Ridgeia</taxon>
    </lineage>
</organism>
<accession>A0AAD9JTL9</accession>
<keyword evidence="2" id="KW-1185">Reference proteome</keyword>
<evidence type="ECO:0000313" key="2">
    <source>
        <dbReference type="Proteomes" id="UP001209878"/>
    </source>
</evidence>
<dbReference type="AlphaFoldDB" id="A0AAD9JTL9"/>
<dbReference type="EMBL" id="JAODUO010001756">
    <property type="protein sequence ID" value="KAK2158926.1"/>
    <property type="molecule type" value="Genomic_DNA"/>
</dbReference>
<protein>
    <submittedName>
        <fullName evidence="1">Uncharacterized protein</fullName>
    </submittedName>
</protein>
<evidence type="ECO:0000313" key="1">
    <source>
        <dbReference type="EMBL" id="KAK2158926.1"/>
    </source>
</evidence>
<comment type="caution">
    <text evidence="1">The sequence shown here is derived from an EMBL/GenBank/DDBJ whole genome shotgun (WGS) entry which is preliminary data.</text>
</comment>
<proteinExistence type="predicted"/>